<organism evidence="3 4">
    <name type="scientific">Smittium angustum</name>
    <dbReference type="NCBI Taxonomy" id="133377"/>
    <lineage>
        <taxon>Eukaryota</taxon>
        <taxon>Fungi</taxon>
        <taxon>Fungi incertae sedis</taxon>
        <taxon>Zoopagomycota</taxon>
        <taxon>Kickxellomycotina</taxon>
        <taxon>Harpellomycetes</taxon>
        <taxon>Harpellales</taxon>
        <taxon>Legeriomycetaceae</taxon>
        <taxon>Smittium</taxon>
    </lineage>
</organism>
<evidence type="ECO:0000313" key="3">
    <source>
        <dbReference type="EMBL" id="PWA00524.1"/>
    </source>
</evidence>
<gene>
    <name evidence="3" type="ORF">BB558_003411</name>
</gene>
<keyword evidence="1" id="KW-1133">Transmembrane helix</keyword>
<keyword evidence="1" id="KW-0472">Membrane</keyword>
<dbReference type="Pfam" id="PF11563">
    <property type="entry name" value="Protoglobin"/>
    <property type="match status" value="1"/>
</dbReference>
<accession>A0A2U1J637</accession>
<feature type="transmembrane region" description="Helical" evidence="1">
    <location>
        <begin position="209"/>
        <end position="234"/>
    </location>
</feature>
<evidence type="ECO:0000256" key="1">
    <source>
        <dbReference type="SAM" id="Phobius"/>
    </source>
</evidence>
<keyword evidence="4" id="KW-1185">Reference proteome</keyword>
<evidence type="ECO:0000259" key="2">
    <source>
        <dbReference type="Pfam" id="PF11563"/>
    </source>
</evidence>
<feature type="domain" description="Globin-sensor" evidence="2">
    <location>
        <begin position="2"/>
        <end position="180"/>
    </location>
</feature>
<sequence length="235" mass="27083">MEYISSFIEFGEADHKKMLKSKDLLLPFLDVITDVVYSRMFAYDVTKVNFTHQQDGYKGQIERDINNLKSDDSVIQFRKMMLHKYLRRIVSTEWNIGLIKYLNWTGEIHSNTMLKKSSNDVEYIHLNAMIGFISTSILDIVAHASEGVWDEEMRNEAMVAFSKFFWVQNDFISKSHTTKYDDYDPAENSKALTRLEGETVNKYLKRDSLALSIGGAFASFGIGVFLTTAIISFFD</sequence>
<dbReference type="EMBL" id="MBFU01000331">
    <property type="protein sequence ID" value="PWA00524.1"/>
    <property type="molecule type" value="Genomic_DNA"/>
</dbReference>
<dbReference type="PANTHER" id="PTHR42071">
    <property type="entry name" value="PROTOGLOBIN DOMAIN-CONTAINING PROTEIN"/>
    <property type="match status" value="1"/>
</dbReference>
<dbReference type="Proteomes" id="UP000245591">
    <property type="component" value="Unassembled WGS sequence"/>
</dbReference>
<dbReference type="AlphaFoldDB" id="A0A2U1J637"/>
<comment type="caution">
    <text evidence="3">The sequence shown here is derived from an EMBL/GenBank/DDBJ whole genome shotgun (WGS) entry which is preliminary data.</text>
</comment>
<protein>
    <recommendedName>
        <fullName evidence="2">Globin-sensor domain-containing protein</fullName>
    </recommendedName>
</protein>
<proteinExistence type="predicted"/>
<keyword evidence="1" id="KW-0812">Transmembrane</keyword>
<evidence type="ECO:0000313" key="4">
    <source>
        <dbReference type="Proteomes" id="UP000245591"/>
    </source>
</evidence>
<dbReference type="Gene3D" id="1.10.490.10">
    <property type="entry name" value="Globins"/>
    <property type="match status" value="1"/>
</dbReference>
<dbReference type="GO" id="GO:0020037">
    <property type="term" value="F:heme binding"/>
    <property type="evidence" value="ECO:0007669"/>
    <property type="project" value="InterPro"/>
</dbReference>
<dbReference type="PANTHER" id="PTHR42071:SF1">
    <property type="entry name" value="GLOBIN-SENSOR DOMAIN-CONTAINING PROTEIN"/>
    <property type="match status" value="1"/>
</dbReference>
<dbReference type="InterPro" id="IPR012292">
    <property type="entry name" value="Globin/Proto"/>
</dbReference>
<name>A0A2U1J637_SMIAN</name>
<reference evidence="3 4" key="1">
    <citation type="journal article" date="2018" name="MBio">
        <title>Comparative Genomics Reveals the Core Gene Toolbox for the Fungus-Insect Symbiosis.</title>
        <authorList>
            <person name="Wang Y."/>
            <person name="Stata M."/>
            <person name="Wang W."/>
            <person name="Stajich J.E."/>
            <person name="White M.M."/>
            <person name="Moncalvo J.M."/>
        </authorList>
    </citation>
    <scope>NUCLEOTIDE SEQUENCE [LARGE SCALE GENOMIC DNA]</scope>
    <source>
        <strain evidence="3 4">AUS-126-30</strain>
    </source>
</reference>
<dbReference type="InterPro" id="IPR044398">
    <property type="entry name" value="Globin-sensor_dom"/>
</dbReference>
<dbReference type="GO" id="GO:0019825">
    <property type="term" value="F:oxygen binding"/>
    <property type="evidence" value="ECO:0007669"/>
    <property type="project" value="InterPro"/>
</dbReference>